<dbReference type="PANTHER" id="PTHR47961">
    <property type="entry name" value="DNA POLYMERASE THETA, PUTATIVE (AFU_ORTHOLOGUE AFUA_1G05260)-RELATED"/>
    <property type="match status" value="1"/>
</dbReference>
<evidence type="ECO:0000256" key="1">
    <source>
        <dbReference type="ARBA" id="ARBA00022741"/>
    </source>
</evidence>
<dbReference type="Gene3D" id="3.40.50.300">
    <property type="entry name" value="P-loop containing nucleotide triphosphate hydrolases"/>
    <property type="match status" value="2"/>
</dbReference>
<accession>A0A9D5HXR7</accession>
<gene>
    <name evidence="5" type="ORF">OJ253_1469</name>
</gene>
<evidence type="ECO:0000256" key="2">
    <source>
        <dbReference type="ARBA" id="ARBA00022801"/>
    </source>
</evidence>
<keyword evidence="3 5" id="KW-0347">Helicase</keyword>
<dbReference type="PANTHER" id="PTHR47961:SF6">
    <property type="entry name" value="DNA-DIRECTED DNA POLYMERASE"/>
    <property type="match status" value="1"/>
</dbReference>
<dbReference type="EMBL" id="JAPCXC010000031">
    <property type="protein sequence ID" value="KAJ1609718.1"/>
    <property type="molecule type" value="Genomic_DNA"/>
</dbReference>
<dbReference type="InterPro" id="IPR027417">
    <property type="entry name" value="P-loop_NTPase"/>
</dbReference>
<name>A0A9D5HXR7_9CRYT</name>
<dbReference type="GO" id="GO:0004386">
    <property type="term" value="F:helicase activity"/>
    <property type="evidence" value="ECO:0007669"/>
    <property type="project" value="UniProtKB-KW"/>
</dbReference>
<keyword evidence="4" id="KW-0067">ATP-binding</keyword>
<evidence type="ECO:0000256" key="3">
    <source>
        <dbReference type="ARBA" id="ARBA00022806"/>
    </source>
</evidence>
<dbReference type="InterPro" id="IPR050474">
    <property type="entry name" value="Hel308_SKI2-like"/>
</dbReference>
<comment type="caution">
    <text evidence="5">The sequence shown here is derived from an EMBL/GenBank/DDBJ whole genome shotgun (WGS) entry which is preliminary data.</text>
</comment>
<dbReference type="AlphaFoldDB" id="A0A9D5HXR7"/>
<sequence length="1223" mass="137327">MQGERGKTVSCTAKTLTTACKFYTYLNNLLIIYPKRRLGIWRRVFDDGGNSKKCFVSILGDSVLEPECFGVAKRELSILCVNGISQRGRSSSLSSILDLKLFSDLKGNDMHSLSYWYIPNSVRHLYSQKYHVDRLTDWQVHALSQILVSAVLERELSLGEMHEQVPQTSGLSNSSSYMIISPNASENLTICEVVALNYLLYSGGNVLAIFPSPQKCDSYYQRCKSLFGGSSLNLRIELFGQSSRPINNHWFPNIDLTICTPEKANTLINRLIFDNMLTECIQTVIIDDVNLVGSSTKGYLLESILAKITYINSVHASNPSGSLKSGPITCLYVSNTRIPNLQAYRDALQVGRVFENQQAQGEHRPDIYIKRNSSIYFWNQRSLSKSLRTAHHFEISETFKAGSNHANVQQVAMSDLRYFSNLILESIIHNRKVLVFCPTIEWCRKSFQAVSMEISDFLLNQGRATLGPESRLKDRGSRVKIVEKLRAASKSGCLEGDHQLMDGILNYGISIHNSKLTFKERKVIEDAYKENHLNVLFCTSLHIIDPEIKADRIIIRSIGLGKINHLIKNKNGNREWISKTAFQQFFGRLNHSNSVFITKTQDHIPNDVSIISNMDNRFREGIFIFTCDDAELSHLDHLLNDHDLERQDFRSQLIELNLFRLILELFLTGLVRDVSSLELVISRATFRGGDCRSEFRSIHEILKGDYQRALEGSQGVGLGEDILLSLSFLMVNQLIFFGSGRDRSSGSGFSLPNTYISRPQDWFGHLKSPIVSSKYALIGSKTKDRLNKSISSIILRQNDFLAKLGSGRKYLLSSLSGVLDCVDSGQVLGTGLAAALVQSHLHPCILLEIHSELFKSKMIGVNLSNCLQVFILGLLAYNGSHLKVSWSTYLQIFSDMTSDEVEIADLYGVNFKIISEIAKTMTSNPGVIPDLSQLSPISIHLSYFYSETINFKGLVEKYRLVSIYRLYYACFLRDLCNPMITFDIIMAKYSIDSSAIKVIIGLFSQSISTVSGLCKLIGWIELGDVVLNIKSHLESSISIRNVKYLYKLVQEQQNHSKGLPSVSLGANHISGGQYAPENHHLDEQDISRITNFVNSLASISHHITPNIAISLYFSGLCCIEHIATASTETILKSLQNASKLDDYFSQFTYKPSMPNLNLVAVSQEIIQQAKMALSQLDDHNDLDSIYNSDIYIDQNDADLDPHSFDLELAQGLDEIITNPQVQA</sequence>
<evidence type="ECO:0000256" key="4">
    <source>
        <dbReference type="ARBA" id="ARBA00022840"/>
    </source>
</evidence>
<organism evidence="5">
    <name type="scientific">Cryptosporidium canis</name>
    <dbReference type="NCBI Taxonomy" id="195482"/>
    <lineage>
        <taxon>Eukaryota</taxon>
        <taxon>Sar</taxon>
        <taxon>Alveolata</taxon>
        <taxon>Apicomplexa</taxon>
        <taxon>Conoidasida</taxon>
        <taxon>Coccidia</taxon>
        <taxon>Eucoccidiorida</taxon>
        <taxon>Eimeriorina</taxon>
        <taxon>Cryptosporidiidae</taxon>
        <taxon>Cryptosporidium</taxon>
    </lineage>
</organism>
<dbReference type="Proteomes" id="UP001067231">
    <property type="component" value="Unassembled WGS sequence"/>
</dbReference>
<keyword evidence="2" id="KW-0378">Hydrolase</keyword>
<protein>
    <submittedName>
        <fullName evidence="5">Helicase</fullName>
    </submittedName>
</protein>
<dbReference type="GO" id="GO:0005524">
    <property type="term" value="F:ATP binding"/>
    <property type="evidence" value="ECO:0007669"/>
    <property type="project" value="UniProtKB-KW"/>
</dbReference>
<reference evidence="5" key="1">
    <citation type="submission" date="2022-10" db="EMBL/GenBank/DDBJ databases">
        <title>Adaptive evolution leads to modifications in subtelomeric GC content in a zoonotic Cryptosporidium species.</title>
        <authorList>
            <person name="Li J."/>
            <person name="Feng Y."/>
            <person name="Xiao L."/>
        </authorList>
    </citation>
    <scope>NUCLEOTIDE SEQUENCE</scope>
    <source>
        <strain evidence="5">33844</strain>
    </source>
</reference>
<keyword evidence="1" id="KW-0547">Nucleotide-binding</keyword>
<dbReference type="SUPFAM" id="SSF52540">
    <property type="entry name" value="P-loop containing nucleoside triphosphate hydrolases"/>
    <property type="match status" value="1"/>
</dbReference>
<evidence type="ECO:0000313" key="5">
    <source>
        <dbReference type="EMBL" id="KAJ1609718.1"/>
    </source>
</evidence>
<dbReference type="OrthoDB" id="2320933at2759"/>
<dbReference type="GO" id="GO:0016787">
    <property type="term" value="F:hydrolase activity"/>
    <property type="evidence" value="ECO:0007669"/>
    <property type="project" value="UniProtKB-KW"/>
</dbReference>
<proteinExistence type="predicted"/>